<dbReference type="Pfam" id="PF08840">
    <property type="entry name" value="BAAT_C"/>
    <property type="match status" value="1"/>
</dbReference>
<keyword evidence="4" id="KW-1185">Reference proteome</keyword>
<feature type="active site" description="Charge relay system" evidence="1">
    <location>
        <position position="105"/>
    </location>
</feature>
<dbReference type="PIRSF" id="PIRSF016521">
    <property type="entry name" value="Acyl-CoA_hydro"/>
    <property type="match status" value="1"/>
</dbReference>
<evidence type="ECO:0000256" key="1">
    <source>
        <dbReference type="PIRSR" id="PIRSR016521-1"/>
    </source>
</evidence>
<keyword evidence="3" id="KW-0378">Hydrolase</keyword>
<dbReference type="InterPro" id="IPR014940">
    <property type="entry name" value="BAAT_C"/>
</dbReference>
<sequence length="311" mass="31878">MEYGTLWLPPGAGPAPAVLVLGGSEGGTPDDVGAALARAGFLALASPCFGGAGLPAQLVEVPLERFGERLRWLAALPRGPGAARRVRAGGLLGGASRPVAVVGRSKGGELALLVASAYPELVAAVVAYSGSGVGWQGIDRGPGAYRRPARPSWTLGGAAVPFLPFARPTPGQVLSLLGYLVGRPPPSRPFYERALGDAAAVERATIPVERFPGPVLLVSGADDQVWPSRELAEIAVRRLGGRSDAARPDRRRVEHLVYEGAGHLAGPCPPRARGFAAGGTPEANAAAAADAWPRVVAFLRAALAVSTTPEP</sequence>
<proteinExistence type="predicted"/>
<dbReference type="STRING" id="46177.SAMN05660976_08238"/>
<dbReference type="GO" id="GO:0006631">
    <property type="term" value="P:fatty acid metabolic process"/>
    <property type="evidence" value="ECO:0007669"/>
    <property type="project" value="TreeGrafter"/>
</dbReference>
<dbReference type="Gene3D" id="3.40.50.1820">
    <property type="entry name" value="alpha/beta hydrolase"/>
    <property type="match status" value="1"/>
</dbReference>
<dbReference type="PANTHER" id="PTHR10824">
    <property type="entry name" value="ACYL-COENZYME A THIOESTERASE-RELATED"/>
    <property type="match status" value="1"/>
</dbReference>
<dbReference type="InterPro" id="IPR029058">
    <property type="entry name" value="AB_hydrolase_fold"/>
</dbReference>
<organism evidence="3 4">
    <name type="scientific">Nonomuraea pusilla</name>
    <dbReference type="NCBI Taxonomy" id="46177"/>
    <lineage>
        <taxon>Bacteria</taxon>
        <taxon>Bacillati</taxon>
        <taxon>Actinomycetota</taxon>
        <taxon>Actinomycetes</taxon>
        <taxon>Streptosporangiales</taxon>
        <taxon>Streptosporangiaceae</taxon>
        <taxon>Nonomuraea</taxon>
    </lineage>
</organism>
<dbReference type="Proteomes" id="UP000198953">
    <property type="component" value="Unassembled WGS sequence"/>
</dbReference>
<dbReference type="SUPFAM" id="SSF53474">
    <property type="entry name" value="alpha/beta-Hydrolases"/>
    <property type="match status" value="1"/>
</dbReference>
<feature type="active site" description="Charge relay system" evidence="1">
    <location>
        <position position="263"/>
    </location>
</feature>
<dbReference type="GO" id="GO:0006637">
    <property type="term" value="P:acyl-CoA metabolic process"/>
    <property type="evidence" value="ECO:0007669"/>
    <property type="project" value="InterPro"/>
</dbReference>
<dbReference type="GO" id="GO:0047617">
    <property type="term" value="F:fatty acyl-CoA hydrolase activity"/>
    <property type="evidence" value="ECO:0007669"/>
    <property type="project" value="TreeGrafter"/>
</dbReference>
<feature type="domain" description="BAAT/Acyl-CoA thioester hydrolase C-terminal" evidence="2">
    <location>
        <begin position="202"/>
        <end position="304"/>
    </location>
</feature>
<feature type="active site" description="Charge relay system" evidence="1">
    <location>
        <position position="223"/>
    </location>
</feature>
<dbReference type="PANTHER" id="PTHR10824:SF4">
    <property type="entry name" value="ACYL-COENZYME A THIOESTERASE 1-LIKE"/>
    <property type="match status" value="1"/>
</dbReference>
<name>A0A1H8J4E0_9ACTN</name>
<dbReference type="EMBL" id="FOBF01000035">
    <property type="protein sequence ID" value="SEN75315.1"/>
    <property type="molecule type" value="Genomic_DNA"/>
</dbReference>
<reference evidence="3 4" key="1">
    <citation type="submission" date="2016-10" db="EMBL/GenBank/DDBJ databases">
        <authorList>
            <person name="de Groot N.N."/>
        </authorList>
    </citation>
    <scope>NUCLEOTIDE SEQUENCE [LARGE SCALE GENOMIC DNA]</scope>
    <source>
        <strain evidence="3 4">DSM 43357</strain>
    </source>
</reference>
<protein>
    <submittedName>
        <fullName evidence="3">BAAT / Acyl-CoA thioester hydrolase C terminal</fullName>
    </submittedName>
</protein>
<evidence type="ECO:0000313" key="4">
    <source>
        <dbReference type="Proteomes" id="UP000198953"/>
    </source>
</evidence>
<gene>
    <name evidence="3" type="ORF">SAMN05660976_08238</name>
</gene>
<dbReference type="AlphaFoldDB" id="A0A1H8J4E0"/>
<dbReference type="InterPro" id="IPR016662">
    <property type="entry name" value="Acyl-CoA_thioEstase_long-chain"/>
</dbReference>
<evidence type="ECO:0000259" key="2">
    <source>
        <dbReference type="Pfam" id="PF08840"/>
    </source>
</evidence>
<accession>A0A1H8J4E0</accession>
<evidence type="ECO:0000313" key="3">
    <source>
        <dbReference type="EMBL" id="SEN75315.1"/>
    </source>
</evidence>